<organism evidence="1">
    <name type="scientific">Lepeophtheirus salmonis</name>
    <name type="common">Salmon louse</name>
    <name type="synonym">Caligus salmonis</name>
    <dbReference type="NCBI Taxonomy" id="72036"/>
    <lineage>
        <taxon>Eukaryota</taxon>
        <taxon>Metazoa</taxon>
        <taxon>Ecdysozoa</taxon>
        <taxon>Arthropoda</taxon>
        <taxon>Crustacea</taxon>
        <taxon>Multicrustacea</taxon>
        <taxon>Hexanauplia</taxon>
        <taxon>Copepoda</taxon>
        <taxon>Siphonostomatoida</taxon>
        <taxon>Caligidae</taxon>
        <taxon>Lepeophtheirus</taxon>
    </lineage>
</organism>
<protein>
    <submittedName>
        <fullName evidence="1">Uncharacterized protein</fullName>
    </submittedName>
</protein>
<accession>A0A0K2V6R5</accession>
<reference evidence="1" key="1">
    <citation type="submission" date="2014-05" db="EMBL/GenBank/DDBJ databases">
        <authorList>
            <person name="Chronopoulou M."/>
        </authorList>
    </citation>
    <scope>NUCLEOTIDE SEQUENCE</scope>
    <source>
        <tissue evidence="1">Whole organism</tissue>
    </source>
</reference>
<sequence>MFLFNHKNLINYTSKNIEWQSRFDSHSISRVLWNRVVQLKKFHINSYYICSYGETYIE</sequence>
<dbReference type="EMBL" id="HACA01028270">
    <property type="protein sequence ID" value="CDW45631.1"/>
    <property type="molecule type" value="Transcribed_RNA"/>
</dbReference>
<dbReference type="AlphaFoldDB" id="A0A0K2V6R5"/>
<evidence type="ECO:0000313" key="1">
    <source>
        <dbReference type="EMBL" id="CDW45631.1"/>
    </source>
</evidence>
<proteinExistence type="predicted"/>
<name>A0A0K2V6R5_LEPSM</name>